<evidence type="ECO:0000313" key="3">
    <source>
        <dbReference type="Proteomes" id="UP000316093"/>
    </source>
</evidence>
<gene>
    <name evidence="2" type="ORF">FIV34_00160</name>
</gene>
<reference evidence="2 3" key="1">
    <citation type="submission" date="2019-06" db="EMBL/GenBank/DDBJ databases">
        <title>A complete genome sequence for Luteibacter pinisoli MAH-14.</title>
        <authorList>
            <person name="Baltrus D.A."/>
        </authorList>
    </citation>
    <scope>NUCLEOTIDE SEQUENCE [LARGE SCALE GENOMIC DNA]</scope>
    <source>
        <strain evidence="2 3">MAH-14</strain>
    </source>
</reference>
<dbReference type="InterPro" id="IPR052897">
    <property type="entry name" value="Sec-Metab_Biosynth_Hydrolase"/>
</dbReference>
<dbReference type="AlphaFoldDB" id="A0A4Y5YXL9"/>
<dbReference type="OrthoDB" id="8476759at2"/>
<dbReference type="SUPFAM" id="SSF53474">
    <property type="entry name" value="alpha/beta-Hydrolases"/>
    <property type="match status" value="1"/>
</dbReference>
<dbReference type="InterPro" id="IPR000073">
    <property type="entry name" value="AB_hydrolase_1"/>
</dbReference>
<organism evidence="2 3">
    <name type="scientific">Luteibacter pinisoli</name>
    <dbReference type="NCBI Taxonomy" id="2589080"/>
    <lineage>
        <taxon>Bacteria</taxon>
        <taxon>Pseudomonadati</taxon>
        <taxon>Pseudomonadota</taxon>
        <taxon>Gammaproteobacteria</taxon>
        <taxon>Lysobacterales</taxon>
        <taxon>Rhodanobacteraceae</taxon>
        <taxon>Luteibacter</taxon>
    </lineage>
</organism>
<dbReference type="PANTHER" id="PTHR37017:SF11">
    <property type="entry name" value="ESTERASE_LIPASE_THIOESTERASE DOMAIN-CONTAINING PROTEIN"/>
    <property type="match status" value="1"/>
</dbReference>
<keyword evidence="2" id="KW-0378">Hydrolase</keyword>
<keyword evidence="3" id="KW-1185">Reference proteome</keyword>
<dbReference type="KEGG" id="lpy:FIV34_00160"/>
<evidence type="ECO:0000259" key="1">
    <source>
        <dbReference type="Pfam" id="PF12697"/>
    </source>
</evidence>
<sequence>MSDHARKPSIILVHGAWADGSSWAKTIVDLTIRGYDVVAAPLPLSSLTDDTRALGRVIERISGPVVLVGHAYAGAVISNIDHDQVVALVFIVGLAPDAGESVGDVFFRNPPHPNAPTLSPDDDGRFWLPNDAFRNAFAQDADENMSAVLSAVQRPIHAAAIQETLGQPLWKKRPSWYLVAQGDRMISPETQRYVGARMGAVIHETEADHCPMITSPDDVVSIIRAAAGSVVPRSDSQ</sequence>
<proteinExistence type="predicted"/>
<dbReference type="PANTHER" id="PTHR37017">
    <property type="entry name" value="AB HYDROLASE-1 DOMAIN-CONTAINING PROTEIN-RELATED"/>
    <property type="match status" value="1"/>
</dbReference>
<dbReference type="Pfam" id="PF12697">
    <property type="entry name" value="Abhydrolase_6"/>
    <property type="match status" value="1"/>
</dbReference>
<protein>
    <submittedName>
        <fullName evidence="2">Alpha/beta hydrolase</fullName>
    </submittedName>
</protein>
<dbReference type="Proteomes" id="UP000316093">
    <property type="component" value="Chromosome"/>
</dbReference>
<dbReference type="InterPro" id="IPR029058">
    <property type="entry name" value="AB_hydrolase_fold"/>
</dbReference>
<dbReference type="RefSeq" id="WP_139978470.1">
    <property type="nucleotide sequence ID" value="NZ_CP041046.1"/>
</dbReference>
<accession>A0A4Y5YXL9</accession>
<evidence type="ECO:0000313" key="2">
    <source>
        <dbReference type="EMBL" id="QDE37720.1"/>
    </source>
</evidence>
<name>A0A4Y5YXL9_9GAMM</name>
<dbReference type="EMBL" id="CP041046">
    <property type="protein sequence ID" value="QDE37720.1"/>
    <property type="molecule type" value="Genomic_DNA"/>
</dbReference>
<dbReference type="Gene3D" id="3.40.50.1820">
    <property type="entry name" value="alpha/beta hydrolase"/>
    <property type="match status" value="1"/>
</dbReference>
<dbReference type="GO" id="GO:0016787">
    <property type="term" value="F:hydrolase activity"/>
    <property type="evidence" value="ECO:0007669"/>
    <property type="project" value="UniProtKB-KW"/>
</dbReference>
<feature type="domain" description="AB hydrolase-1" evidence="1">
    <location>
        <begin position="10"/>
        <end position="220"/>
    </location>
</feature>